<dbReference type="NCBIfam" id="NF005214">
    <property type="entry name" value="PRK06701.1"/>
    <property type="match status" value="1"/>
</dbReference>
<name>A0ABW5PQA1_9BACI</name>
<evidence type="ECO:0000313" key="4">
    <source>
        <dbReference type="EMBL" id="MFD2617060.1"/>
    </source>
</evidence>
<dbReference type="PANTHER" id="PTHR48107:SF16">
    <property type="entry name" value="NADPH-DEPENDENT ALDEHYDE REDUCTASE 1, CHLOROPLASTIC"/>
    <property type="match status" value="1"/>
</dbReference>
<dbReference type="InterPro" id="IPR036291">
    <property type="entry name" value="NAD(P)-bd_dom_sf"/>
</dbReference>
<evidence type="ECO:0000256" key="1">
    <source>
        <dbReference type="ARBA" id="ARBA00006484"/>
    </source>
</evidence>
<dbReference type="SUPFAM" id="SSF51735">
    <property type="entry name" value="NAD(P)-binding Rossmann-fold domains"/>
    <property type="match status" value="1"/>
</dbReference>
<dbReference type="Pfam" id="PF13561">
    <property type="entry name" value="adh_short_C2"/>
    <property type="match status" value="1"/>
</dbReference>
<dbReference type="PRINTS" id="PR00081">
    <property type="entry name" value="GDHRDH"/>
</dbReference>
<dbReference type="InterPro" id="IPR020904">
    <property type="entry name" value="Sc_DH/Rdtase_CS"/>
</dbReference>
<organism evidence="4 5">
    <name type="scientific">Terrilactibacillus laevilacticus</name>
    <dbReference type="NCBI Taxonomy" id="1380157"/>
    <lineage>
        <taxon>Bacteria</taxon>
        <taxon>Bacillati</taxon>
        <taxon>Bacillota</taxon>
        <taxon>Bacilli</taxon>
        <taxon>Bacillales</taxon>
        <taxon>Bacillaceae</taxon>
        <taxon>Terrilactibacillus</taxon>
    </lineage>
</organism>
<dbReference type="PANTHER" id="PTHR48107">
    <property type="entry name" value="NADPH-DEPENDENT ALDEHYDE REDUCTASE-LIKE PROTEIN, CHLOROPLASTIC-RELATED"/>
    <property type="match status" value="1"/>
</dbReference>
<feature type="compositionally biased region" description="Basic and acidic residues" evidence="3">
    <location>
        <begin position="1"/>
        <end position="18"/>
    </location>
</feature>
<protein>
    <submittedName>
        <fullName evidence="4">SDR family oxidoreductase</fullName>
    </submittedName>
</protein>
<accession>A0ABW5PQA1</accession>
<dbReference type="InterPro" id="IPR002347">
    <property type="entry name" value="SDR_fam"/>
</dbReference>
<sequence>MIVEKDTQAPEAGYREPDIQSDMNPQPEAVKPNYKASGKLHGKVALITGGDSGIGQAIAVLYAKEGARLAVVYLEADTDAEETKQMVEKEGSECLLIKGDVGNPTFATQAVEQTVTKYGQLDILVNNAAEQHYCEKLEDITNEQFERTFATNIFGTFYFSREAIKHFKKGSTIINTTSITAYKGNPELMDYSATKGAILAFTRSLSQNKDVLSKQIRVNAVAPGPIWTPLIPSSMPKSKVKTFGLKTPMKRPGQPSEVAPAYVYLASDDASYMSGQTIHINGATIVNG</sequence>
<dbReference type="RefSeq" id="WP_141189529.1">
    <property type="nucleotide sequence ID" value="NZ_JBHUMR010000008.1"/>
</dbReference>
<dbReference type="Proteomes" id="UP001597458">
    <property type="component" value="Unassembled WGS sequence"/>
</dbReference>
<comment type="caution">
    <text evidence="4">The sequence shown here is derived from an EMBL/GenBank/DDBJ whole genome shotgun (WGS) entry which is preliminary data.</text>
</comment>
<proteinExistence type="inferred from homology"/>
<keyword evidence="5" id="KW-1185">Reference proteome</keyword>
<feature type="region of interest" description="Disordered" evidence="3">
    <location>
        <begin position="1"/>
        <end position="28"/>
    </location>
</feature>
<keyword evidence="2" id="KW-0560">Oxidoreductase</keyword>
<gene>
    <name evidence="4" type="ORF">ACFSTF_07010</name>
</gene>
<dbReference type="Gene3D" id="3.40.50.720">
    <property type="entry name" value="NAD(P)-binding Rossmann-like Domain"/>
    <property type="match status" value="1"/>
</dbReference>
<evidence type="ECO:0000256" key="3">
    <source>
        <dbReference type="SAM" id="MobiDB-lite"/>
    </source>
</evidence>
<dbReference type="EMBL" id="JBHUMR010000008">
    <property type="protein sequence ID" value="MFD2617060.1"/>
    <property type="molecule type" value="Genomic_DNA"/>
</dbReference>
<dbReference type="PRINTS" id="PR00080">
    <property type="entry name" value="SDRFAMILY"/>
</dbReference>
<dbReference type="CDD" id="cd05355">
    <property type="entry name" value="SDR_c1"/>
    <property type="match status" value="1"/>
</dbReference>
<evidence type="ECO:0000256" key="2">
    <source>
        <dbReference type="ARBA" id="ARBA00023002"/>
    </source>
</evidence>
<evidence type="ECO:0000313" key="5">
    <source>
        <dbReference type="Proteomes" id="UP001597458"/>
    </source>
</evidence>
<comment type="similarity">
    <text evidence="1">Belongs to the short-chain dehydrogenases/reductases (SDR) family.</text>
</comment>
<reference evidence="5" key="1">
    <citation type="journal article" date="2019" name="Int. J. Syst. Evol. Microbiol.">
        <title>The Global Catalogue of Microorganisms (GCM) 10K type strain sequencing project: providing services to taxonomists for standard genome sequencing and annotation.</title>
        <authorList>
            <consortium name="The Broad Institute Genomics Platform"/>
            <consortium name="The Broad Institute Genome Sequencing Center for Infectious Disease"/>
            <person name="Wu L."/>
            <person name="Ma J."/>
        </authorList>
    </citation>
    <scope>NUCLEOTIDE SEQUENCE [LARGE SCALE GENOMIC DNA]</scope>
    <source>
        <strain evidence="5">TISTR 2241</strain>
    </source>
</reference>
<dbReference type="PROSITE" id="PS00061">
    <property type="entry name" value="ADH_SHORT"/>
    <property type="match status" value="1"/>
</dbReference>